<dbReference type="SUPFAM" id="SSF47986">
    <property type="entry name" value="DEATH domain"/>
    <property type="match status" value="1"/>
</dbReference>
<dbReference type="GO" id="GO:0005524">
    <property type="term" value="F:ATP binding"/>
    <property type="evidence" value="ECO:0007669"/>
    <property type="project" value="UniProtKB-UniRule"/>
</dbReference>
<dbReference type="InterPro" id="IPR008271">
    <property type="entry name" value="Ser/Thr_kinase_AS"/>
</dbReference>
<reference evidence="6" key="1">
    <citation type="submission" date="2020-06" db="EMBL/GenBank/DDBJ databases">
        <title>Draft genome of Bugula neritina, a colonial animal packing powerful symbionts and potential medicines.</title>
        <authorList>
            <person name="Rayko M."/>
        </authorList>
    </citation>
    <scope>NUCLEOTIDE SEQUENCE [LARGE SCALE GENOMIC DNA]</scope>
    <source>
        <strain evidence="6">Kwan_BN1</strain>
    </source>
</reference>
<dbReference type="GO" id="GO:0031349">
    <property type="term" value="P:positive regulation of defense response"/>
    <property type="evidence" value="ECO:0007669"/>
    <property type="project" value="UniProtKB-ARBA"/>
</dbReference>
<comment type="caution">
    <text evidence="6">The sequence shown here is derived from an EMBL/GenBank/DDBJ whole genome shotgun (WGS) entry which is preliminary data.</text>
</comment>
<keyword evidence="1" id="KW-0723">Serine/threonine-protein kinase</keyword>
<feature type="binding site" evidence="4">
    <location>
        <position position="267"/>
    </location>
    <ligand>
        <name>ATP</name>
        <dbReference type="ChEBI" id="CHEBI:30616"/>
    </ligand>
</feature>
<dbReference type="PANTHER" id="PTHR27001:SF931">
    <property type="entry name" value="OS11G0664100 PROTEIN"/>
    <property type="match status" value="1"/>
</dbReference>
<keyword evidence="2 4" id="KW-0547">Nucleotide-binding</keyword>
<dbReference type="Pfam" id="PF07714">
    <property type="entry name" value="PK_Tyr_Ser-Thr"/>
    <property type="match status" value="1"/>
</dbReference>
<dbReference type="GO" id="GO:0005886">
    <property type="term" value="C:plasma membrane"/>
    <property type="evidence" value="ECO:0007669"/>
    <property type="project" value="TreeGrafter"/>
</dbReference>
<dbReference type="InterPro" id="IPR000719">
    <property type="entry name" value="Prot_kinase_dom"/>
</dbReference>
<dbReference type="Gene3D" id="3.30.200.20">
    <property type="entry name" value="Phosphorylase Kinase, domain 1"/>
    <property type="match status" value="1"/>
</dbReference>
<keyword evidence="1" id="KW-0418">Kinase</keyword>
<evidence type="ECO:0000313" key="6">
    <source>
        <dbReference type="EMBL" id="KAF6018918.1"/>
    </source>
</evidence>
<dbReference type="GO" id="GO:1902533">
    <property type="term" value="P:positive regulation of intracellular signal transduction"/>
    <property type="evidence" value="ECO:0007669"/>
    <property type="project" value="UniProtKB-ARBA"/>
</dbReference>
<dbReference type="SUPFAM" id="SSF56112">
    <property type="entry name" value="Protein kinase-like (PK-like)"/>
    <property type="match status" value="1"/>
</dbReference>
<name>A0A7J7J0B6_BUGNE</name>
<evidence type="ECO:0000259" key="5">
    <source>
        <dbReference type="PROSITE" id="PS50011"/>
    </source>
</evidence>
<sequence length="521" mass="58883">MITSVTGTTNNIAYVNVVYEEVVLREPNIRQVEIKMESRSHSLGPQLTKSSLITAIPHNHRQIICARLDIYDNWKKFIGHIKAKDGINPRYSDLQVCIFDQVKERRHGSPTDSILSDWKTLRPTIGDFVDILKFSELESTAEYIHSKVLQLGPIKNPAEDDEGQAGSLTVSPDSISPAVTSFAVGGRVSQYRSLLDYETEESLKLYMSSQPEPIPFYSYPEVELFTDGFNQATLDYGGRFLGKGGYGEVYLGKIRIPQSDDLLVAVKRFNESSIEYLKQFRTELEVIFMNCHHPNLLTIKGICTEKSFCVIYEYMEKGTLDQNLMSPAQHNGALSSTQRINIAIDVARGISWLHTGNKDAIVHRDIKPANILLDQGMRAKVGDYGLVRVQTYKDNSHTDTTVDVRGSKFYMPPEANIGVVSPKWDVYSFGVVLLELLFAKGPTHLDEDGYCEKMIEYVSDEECEKDPLTLLDPLCDWNQQIAQQLLELVKRCALRRKDRLSICGSEHSVLETLLRIQAQMN</sequence>
<dbReference type="PANTHER" id="PTHR27001">
    <property type="entry name" value="OS01G0253100 PROTEIN"/>
    <property type="match status" value="1"/>
</dbReference>
<dbReference type="Gene3D" id="1.10.533.10">
    <property type="entry name" value="Death Domain, Fas"/>
    <property type="match status" value="1"/>
</dbReference>
<accession>A0A7J7J0B6</accession>
<dbReference type="PROSITE" id="PS50011">
    <property type="entry name" value="PROTEIN_KINASE_DOM"/>
    <property type="match status" value="1"/>
</dbReference>
<proteinExistence type="predicted"/>
<keyword evidence="7" id="KW-1185">Reference proteome</keyword>
<dbReference type="PROSITE" id="PS00108">
    <property type="entry name" value="PROTEIN_KINASE_ST"/>
    <property type="match status" value="1"/>
</dbReference>
<dbReference type="AlphaFoldDB" id="A0A7J7J0B6"/>
<dbReference type="GO" id="GO:0009893">
    <property type="term" value="P:positive regulation of metabolic process"/>
    <property type="evidence" value="ECO:0007669"/>
    <property type="project" value="UniProtKB-ARBA"/>
</dbReference>
<dbReference type="OrthoDB" id="4062651at2759"/>
<organism evidence="6 7">
    <name type="scientific">Bugula neritina</name>
    <name type="common">Brown bryozoan</name>
    <name type="synonym">Sertularia neritina</name>
    <dbReference type="NCBI Taxonomy" id="10212"/>
    <lineage>
        <taxon>Eukaryota</taxon>
        <taxon>Metazoa</taxon>
        <taxon>Spiralia</taxon>
        <taxon>Lophotrochozoa</taxon>
        <taxon>Bryozoa</taxon>
        <taxon>Gymnolaemata</taxon>
        <taxon>Cheilostomatida</taxon>
        <taxon>Flustrina</taxon>
        <taxon>Buguloidea</taxon>
        <taxon>Bugulidae</taxon>
        <taxon>Bugula</taxon>
    </lineage>
</organism>
<feature type="domain" description="Protein kinase" evidence="5">
    <location>
        <begin position="235"/>
        <end position="510"/>
    </location>
</feature>
<evidence type="ECO:0000256" key="3">
    <source>
        <dbReference type="ARBA" id="ARBA00022840"/>
    </source>
</evidence>
<dbReference type="EMBL" id="VXIV02003269">
    <property type="protein sequence ID" value="KAF6018918.1"/>
    <property type="molecule type" value="Genomic_DNA"/>
</dbReference>
<protein>
    <submittedName>
        <fullName evidence="6">IRAK4</fullName>
    </submittedName>
</protein>
<dbReference type="GO" id="GO:0004674">
    <property type="term" value="F:protein serine/threonine kinase activity"/>
    <property type="evidence" value="ECO:0007669"/>
    <property type="project" value="UniProtKB-KW"/>
</dbReference>
<keyword evidence="3 4" id="KW-0067">ATP-binding</keyword>
<dbReference type="InterPro" id="IPR011009">
    <property type="entry name" value="Kinase-like_dom_sf"/>
</dbReference>
<dbReference type="Proteomes" id="UP000593567">
    <property type="component" value="Unassembled WGS sequence"/>
</dbReference>
<dbReference type="SMART" id="SM00220">
    <property type="entry name" value="S_TKc"/>
    <property type="match status" value="1"/>
</dbReference>
<dbReference type="InterPro" id="IPR001245">
    <property type="entry name" value="Ser-Thr/Tyr_kinase_cat_dom"/>
</dbReference>
<keyword evidence="1" id="KW-0808">Transferase</keyword>
<dbReference type="InterPro" id="IPR011029">
    <property type="entry name" value="DEATH-like_dom_sf"/>
</dbReference>
<evidence type="ECO:0000256" key="4">
    <source>
        <dbReference type="PROSITE-ProRule" id="PRU10141"/>
    </source>
</evidence>
<dbReference type="InterPro" id="IPR017441">
    <property type="entry name" value="Protein_kinase_ATP_BS"/>
</dbReference>
<dbReference type="Gene3D" id="1.10.510.10">
    <property type="entry name" value="Transferase(Phosphotransferase) domain 1"/>
    <property type="match status" value="1"/>
</dbReference>
<gene>
    <name evidence="6" type="ORF">EB796_022803</name>
</gene>
<dbReference type="PROSITE" id="PS00107">
    <property type="entry name" value="PROTEIN_KINASE_ATP"/>
    <property type="match status" value="1"/>
</dbReference>
<evidence type="ECO:0000256" key="2">
    <source>
        <dbReference type="ARBA" id="ARBA00022741"/>
    </source>
</evidence>
<evidence type="ECO:0000313" key="7">
    <source>
        <dbReference type="Proteomes" id="UP000593567"/>
    </source>
</evidence>
<evidence type="ECO:0000256" key="1">
    <source>
        <dbReference type="ARBA" id="ARBA00022527"/>
    </source>
</evidence>